<feature type="domain" description="Cadherin" evidence="16">
    <location>
        <begin position="122"/>
        <end position="280"/>
    </location>
</feature>
<dbReference type="RefSeq" id="XP_012680241.2">
    <property type="nucleotide sequence ID" value="XM_012824787.3"/>
</dbReference>
<accession>A0A6P3VTT9</accession>
<evidence type="ECO:0000256" key="15">
    <source>
        <dbReference type="SAM" id="SignalP"/>
    </source>
</evidence>
<feature type="domain" description="Cadherin" evidence="16">
    <location>
        <begin position="291"/>
        <end position="385"/>
    </location>
</feature>
<keyword evidence="15" id="KW-0732">Signal</keyword>
<dbReference type="GO" id="GO:0016477">
    <property type="term" value="P:cell migration"/>
    <property type="evidence" value="ECO:0007669"/>
    <property type="project" value="TreeGrafter"/>
</dbReference>
<dbReference type="InterPro" id="IPR002126">
    <property type="entry name" value="Cadherin-like_dom"/>
</dbReference>
<dbReference type="GO" id="GO:0016339">
    <property type="term" value="P:calcium-dependent cell-cell adhesion via plasma membrane cell adhesion molecules"/>
    <property type="evidence" value="ECO:0007669"/>
    <property type="project" value="TreeGrafter"/>
</dbReference>
<evidence type="ECO:0000256" key="7">
    <source>
        <dbReference type="ARBA" id="ARBA00022837"/>
    </source>
</evidence>
<keyword evidence="4 14" id="KW-0812">Transmembrane</keyword>
<dbReference type="PANTHER" id="PTHR24027">
    <property type="entry name" value="CADHERIN-23"/>
    <property type="match status" value="1"/>
</dbReference>
<dbReference type="SMART" id="SM00112">
    <property type="entry name" value="CA"/>
    <property type="match status" value="6"/>
</dbReference>
<dbReference type="PROSITE" id="PS00232">
    <property type="entry name" value="CADHERIN_1"/>
    <property type="match status" value="2"/>
</dbReference>
<dbReference type="InterPro" id="IPR020894">
    <property type="entry name" value="Cadherin_CS"/>
</dbReference>
<dbReference type="GO" id="GO:0008013">
    <property type="term" value="F:beta-catenin binding"/>
    <property type="evidence" value="ECO:0007669"/>
    <property type="project" value="TreeGrafter"/>
</dbReference>
<dbReference type="GeneID" id="105897805"/>
<dbReference type="FunFam" id="2.60.40.60:FF:000019">
    <property type="entry name" value="Cadherin 2"/>
    <property type="match status" value="1"/>
</dbReference>
<dbReference type="GO" id="GO:0044331">
    <property type="term" value="P:cell-cell adhesion mediated by cadherin"/>
    <property type="evidence" value="ECO:0007669"/>
    <property type="project" value="TreeGrafter"/>
</dbReference>
<evidence type="ECO:0000256" key="4">
    <source>
        <dbReference type="ARBA" id="ARBA00022692"/>
    </source>
</evidence>
<dbReference type="GO" id="GO:0034332">
    <property type="term" value="P:adherens junction organization"/>
    <property type="evidence" value="ECO:0007669"/>
    <property type="project" value="TreeGrafter"/>
</dbReference>
<evidence type="ECO:0000313" key="17">
    <source>
        <dbReference type="Proteomes" id="UP000515152"/>
    </source>
</evidence>
<dbReference type="GO" id="GO:0060027">
    <property type="term" value="P:convergent extension involved in gastrulation"/>
    <property type="evidence" value="ECO:0007669"/>
    <property type="project" value="UniProtKB-ARBA"/>
</dbReference>
<feature type="domain" description="Cadherin" evidence="16">
    <location>
        <begin position="611"/>
        <end position="711"/>
    </location>
</feature>
<keyword evidence="11 14" id="KW-0472">Membrane</keyword>
<keyword evidence="5" id="KW-0479">Metal-binding</keyword>
<evidence type="ECO:0000259" key="16">
    <source>
        <dbReference type="PROSITE" id="PS50268"/>
    </source>
</evidence>
<keyword evidence="17" id="KW-1185">Reference proteome</keyword>
<dbReference type="FunFam" id="2.60.40.60:FF:000068">
    <property type="entry name" value="Desmoglein 1"/>
    <property type="match status" value="1"/>
</dbReference>
<protein>
    <submittedName>
        <fullName evidence="18">Cadherin-17</fullName>
    </submittedName>
</protein>
<feature type="domain" description="Cadherin" evidence="16">
    <location>
        <begin position="389"/>
        <end position="493"/>
    </location>
</feature>
<evidence type="ECO:0000256" key="13">
    <source>
        <dbReference type="PROSITE-ProRule" id="PRU00043"/>
    </source>
</evidence>
<proteinExistence type="predicted"/>
<dbReference type="FunFam" id="2.60.40.60:FF:000011">
    <property type="entry name" value="Cadherin 1"/>
    <property type="match status" value="1"/>
</dbReference>
<dbReference type="InterPro" id="IPR015919">
    <property type="entry name" value="Cadherin-like_sf"/>
</dbReference>
<evidence type="ECO:0000256" key="6">
    <source>
        <dbReference type="ARBA" id="ARBA00022737"/>
    </source>
</evidence>
<evidence type="ECO:0000313" key="18">
    <source>
        <dbReference type="RefSeq" id="XP_012680241.2"/>
    </source>
</evidence>
<dbReference type="SUPFAM" id="SSF49313">
    <property type="entry name" value="Cadherin-like"/>
    <property type="match status" value="6"/>
</dbReference>
<dbReference type="GO" id="GO:0007043">
    <property type="term" value="P:cell-cell junction assembly"/>
    <property type="evidence" value="ECO:0007669"/>
    <property type="project" value="TreeGrafter"/>
</dbReference>
<keyword evidence="10 14" id="KW-1133">Transmembrane helix</keyword>
<keyword evidence="7 13" id="KW-0106">Calcium</keyword>
<evidence type="ECO:0000256" key="10">
    <source>
        <dbReference type="ARBA" id="ARBA00022989"/>
    </source>
</evidence>
<keyword evidence="3" id="KW-1003">Cell membrane</keyword>
<dbReference type="InterPro" id="IPR039808">
    <property type="entry name" value="Cadherin"/>
</dbReference>
<dbReference type="GO" id="GO:0005912">
    <property type="term" value="C:adherens junction"/>
    <property type="evidence" value="ECO:0007669"/>
    <property type="project" value="TreeGrafter"/>
</dbReference>
<keyword evidence="12" id="KW-0325">Glycoprotein</keyword>
<name>A0A6P3VTT9_CLUHA</name>
<dbReference type="CTD" id="1015"/>
<reference evidence="18" key="1">
    <citation type="submission" date="2025-08" db="UniProtKB">
        <authorList>
            <consortium name="RefSeq"/>
        </authorList>
    </citation>
    <scope>IDENTIFICATION</scope>
</reference>
<dbReference type="GO" id="GO:0005509">
    <property type="term" value="F:calcium ion binding"/>
    <property type="evidence" value="ECO:0007669"/>
    <property type="project" value="UniProtKB-UniRule"/>
</dbReference>
<feature type="transmembrane region" description="Helical" evidence="14">
    <location>
        <begin position="822"/>
        <end position="847"/>
    </location>
</feature>
<dbReference type="OrthoDB" id="9946173at2759"/>
<keyword evidence="8" id="KW-0130">Cell adhesion</keyword>
<feature type="signal peptide" evidence="15">
    <location>
        <begin position="1"/>
        <end position="17"/>
    </location>
</feature>
<evidence type="ECO:0000256" key="14">
    <source>
        <dbReference type="SAM" id="Phobius"/>
    </source>
</evidence>
<feature type="domain" description="Cadherin" evidence="16">
    <location>
        <begin position="503"/>
        <end position="610"/>
    </location>
</feature>
<evidence type="ECO:0000256" key="9">
    <source>
        <dbReference type="ARBA" id="ARBA00022949"/>
    </source>
</evidence>
<dbReference type="GO" id="GO:0000902">
    <property type="term" value="P:cell morphogenesis"/>
    <property type="evidence" value="ECO:0007669"/>
    <property type="project" value="TreeGrafter"/>
</dbReference>
<evidence type="ECO:0000256" key="11">
    <source>
        <dbReference type="ARBA" id="ARBA00023136"/>
    </source>
</evidence>
<evidence type="ECO:0000256" key="2">
    <source>
        <dbReference type="ARBA" id="ARBA00004568"/>
    </source>
</evidence>
<keyword evidence="6" id="KW-0677">Repeat</keyword>
<dbReference type="GO" id="GO:0016342">
    <property type="term" value="C:catenin complex"/>
    <property type="evidence" value="ECO:0007669"/>
    <property type="project" value="TreeGrafter"/>
</dbReference>
<dbReference type="KEGG" id="char:105897805"/>
<dbReference type="Proteomes" id="UP000515152">
    <property type="component" value="Chromosome 11"/>
</dbReference>
<dbReference type="GO" id="GO:0007156">
    <property type="term" value="P:homophilic cell adhesion via plasma membrane adhesion molecules"/>
    <property type="evidence" value="ECO:0007669"/>
    <property type="project" value="InterPro"/>
</dbReference>
<evidence type="ECO:0000256" key="3">
    <source>
        <dbReference type="ARBA" id="ARBA00022475"/>
    </source>
</evidence>
<dbReference type="GO" id="GO:0030057">
    <property type="term" value="C:desmosome"/>
    <property type="evidence" value="ECO:0007669"/>
    <property type="project" value="UniProtKB-SubCell"/>
</dbReference>
<dbReference type="Pfam" id="PF00028">
    <property type="entry name" value="Cadherin"/>
    <property type="match status" value="5"/>
</dbReference>
<dbReference type="AlphaFoldDB" id="A0A6P3VTT9"/>
<gene>
    <name evidence="18" type="primary">cdh17</name>
</gene>
<feature type="chain" id="PRO_5027724231" evidence="15">
    <location>
        <begin position="18"/>
        <end position="866"/>
    </location>
</feature>
<dbReference type="CDD" id="cd11304">
    <property type="entry name" value="Cadherin_repeat"/>
    <property type="match status" value="5"/>
</dbReference>
<evidence type="ECO:0000256" key="12">
    <source>
        <dbReference type="ARBA" id="ARBA00023180"/>
    </source>
</evidence>
<keyword evidence="9" id="KW-0965">Cell junction</keyword>
<sequence length="866" mass="94958">MMKHLLLLTVLLSSAHGITLEDLKGPLENKELHVPEATAVPYPIHQFVSAEAGVTGYRVIEELPGISISAEGWLYLSEPLTWSVEDTLSLQIEALADDVTVDGPYHIVLKVVDINNNAPTFDQTLYTGEVMEHKPAGVPIVRVLASDTDDPNTANAALRYSIDKEIPGTLDTSLFQIDPQTGEISTTEDGARLLKARAGLIYSRGEQRGSREVLEKKFNDYCAPNDIPYEENPFFTCVLRRESRRVDATVDPDYTLIVRAQDMDGAQNALSGTTRVHIAINQNLWVNPGPVTIRENVKGEYPMLITTVTSNDPNAIYSLVQKERLNFPFSINAEGQIYVTEGLDREEKDMYVLVVLAKDEQGVEVDEPMEIHVTVTDENDNAPECGVSEFEVQENEVLGSVVGNLMAHDADDENSANALLAYKLLTQNPPTANMFSVDEYSGAISVSKSGFRRSVTPQYTLTISISDGGTPAKTTECQVIVKVIDINNELPIFEKNNYGKVGVPENAQPGTSLLTIKATDADDPGSGSSKVLYEIAAGDPNEVFTIKADETTGEGILSIAKPLDYEEQSTYELQIHARNPEPLMAGLQYGVESTAVVTVDVVDVNEPPQFDKDFLTVTVPENLTVGATVLNIKANDPEGKEIVFKMEGDERGWLELDSATGELKTKKALNYEEVQQLTVKVIAYEKDAPEMQTEREVAIYLLDVNDNTPRLITMEHTICVKDHKKPVLLQAEDGDAEPFGPPFTFSIGSKNQRSPNWEISPKDDTSAWLTLKKVPSSEQVFGVPINIKDNAGLGITHKFNVHVCNCTEFGYCYREPKAQAGVLGLGSTIGILGGVLGFIIIVFVIVIKKSKKKPKTTEGEEGDAMM</sequence>
<dbReference type="Gene3D" id="2.60.40.60">
    <property type="entry name" value="Cadherins"/>
    <property type="match status" value="6"/>
</dbReference>
<dbReference type="PROSITE" id="PS50268">
    <property type="entry name" value="CADHERIN_2"/>
    <property type="match status" value="5"/>
</dbReference>
<dbReference type="GO" id="GO:0045296">
    <property type="term" value="F:cadherin binding"/>
    <property type="evidence" value="ECO:0007669"/>
    <property type="project" value="TreeGrafter"/>
</dbReference>
<evidence type="ECO:0000256" key="1">
    <source>
        <dbReference type="ARBA" id="ARBA00004236"/>
    </source>
</evidence>
<comment type="subcellular location">
    <subcellularLocation>
        <location evidence="2">Cell junction</location>
        <location evidence="2">Desmosome</location>
    </subcellularLocation>
    <subcellularLocation>
        <location evidence="1">Cell membrane</location>
    </subcellularLocation>
</comment>
<dbReference type="PANTHER" id="PTHR24027:SF419">
    <property type="entry name" value="CADHERIN-17"/>
    <property type="match status" value="1"/>
</dbReference>
<organism evidence="17 18">
    <name type="scientific">Clupea harengus</name>
    <name type="common">Atlantic herring</name>
    <dbReference type="NCBI Taxonomy" id="7950"/>
    <lineage>
        <taxon>Eukaryota</taxon>
        <taxon>Metazoa</taxon>
        <taxon>Chordata</taxon>
        <taxon>Craniata</taxon>
        <taxon>Vertebrata</taxon>
        <taxon>Euteleostomi</taxon>
        <taxon>Actinopterygii</taxon>
        <taxon>Neopterygii</taxon>
        <taxon>Teleostei</taxon>
        <taxon>Clupei</taxon>
        <taxon>Clupeiformes</taxon>
        <taxon>Clupeoidei</taxon>
        <taxon>Clupeidae</taxon>
        <taxon>Clupea</taxon>
    </lineage>
</organism>
<evidence type="ECO:0000256" key="5">
    <source>
        <dbReference type="ARBA" id="ARBA00022723"/>
    </source>
</evidence>
<evidence type="ECO:0000256" key="8">
    <source>
        <dbReference type="ARBA" id="ARBA00022889"/>
    </source>
</evidence>
<dbReference type="PRINTS" id="PR00205">
    <property type="entry name" value="CADHERIN"/>
</dbReference>